<feature type="transmembrane region" description="Helical" evidence="6">
    <location>
        <begin position="72"/>
        <end position="92"/>
    </location>
</feature>
<evidence type="ECO:0000313" key="7">
    <source>
        <dbReference type="EMBL" id="GGB38287.1"/>
    </source>
</evidence>
<dbReference type="RefSeq" id="WP_150495116.1">
    <property type="nucleotide sequence ID" value="NZ_BMFA01000002.1"/>
</dbReference>
<dbReference type="FunFam" id="1.20.1260.100:FF:000001">
    <property type="entry name" value="translocator protein 2"/>
    <property type="match status" value="1"/>
</dbReference>
<keyword evidence="5 6" id="KW-0472">Membrane</keyword>
<feature type="transmembrane region" description="Helical" evidence="6">
    <location>
        <begin position="124"/>
        <end position="149"/>
    </location>
</feature>
<dbReference type="OrthoDB" id="9795496at2"/>
<feature type="transmembrane region" description="Helical" evidence="6">
    <location>
        <begin position="46"/>
        <end position="65"/>
    </location>
</feature>
<dbReference type="Gene3D" id="1.20.1260.100">
    <property type="entry name" value="TspO/MBR protein"/>
    <property type="match status" value="1"/>
</dbReference>
<evidence type="ECO:0000256" key="1">
    <source>
        <dbReference type="ARBA" id="ARBA00004141"/>
    </source>
</evidence>
<dbReference type="InterPro" id="IPR004307">
    <property type="entry name" value="TspO_MBR"/>
</dbReference>
<name>A0A916TAR6_9HYPH</name>
<evidence type="ECO:0000256" key="6">
    <source>
        <dbReference type="SAM" id="Phobius"/>
    </source>
</evidence>
<comment type="caution">
    <text evidence="7">The sequence shown here is derived from an EMBL/GenBank/DDBJ whole genome shotgun (WGS) entry which is preliminary data.</text>
</comment>
<evidence type="ECO:0000256" key="2">
    <source>
        <dbReference type="ARBA" id="ARBA00007524"/>
    </source>
</evidence>
<dbReference type="AlphaFoldDB" id="A0A916TAR6"/>
<protein>
    <submittedName>
        <fullName evidence="7">Tryptophan-rich sensory protein</fullName>
    </submittedName>
</protein>
<accession>A0A916TAR6</accession>
<comment type="subcellular location">
    <subcellularLocation>
        <location evidence="1">Membrane</location>
        <topology evidence="1">Multi-pass membrane protein</topology>
    </subcellularLocation>
</comment>
<keyword evidence="4 6" id="KW-1133">Transmembrane helix</keyword>
<feature type="transmembrane region" description="Helical" evidence="6">
    <location>
        <begin position="98"/>
        <end position="117"/>
    </location>
</feature>
<dbReference type="GO" id="GO:0033013">
    <property type="term" value="P:tetrapyrrole metabolic process"/>
    <property type="evidence" value="ECO:0007669"/>
    <property type="project" value="UniProtKB-ARBA"/>
</dbReference>
<evidence type="ECO:0000256" key="3">
    <source>
        <dbReference type="ARBA" id="ARBA00022692"/>
    </source>
</evidence>
<dbReference type="Proteomes" id="UP000605148">
    <property type="component" value="Unassembled WGS sequence"/>
</dbReference>
<keyword evidence="8" id="KW-1185">Reference proteome</keyword>
<dbReference type="PANTHER" id="PTHR10057">
    <property type="entry name" value="PERIPHERAL-TYPE BENZODIAZEPINE RECEPTOR"/>
    <property type="match status" value="1"/>
</dbReference>
<reference evidence="7" key="1">
    <citation type="journal article" date="2014" name="Int. J. Syst. Evol. Microbiol.">
        <title>Complete genome sequence of Corynebacterium casei LMG S-19264T (=DSM 44701T), isolated from a smear-ripened cheese.</title>
        <authorList>
            <consortium name="US DOE Joint Genome Institute (JGI-PGF)"/>
            <person name="Walter F."/>
            <person name="Albersmeier A."/>
            <person name="Kalinowski J."/>
            <person name="Ruckert C."/>
        </authorList>
    </citation>
    <scope>NUCLEOTIDE SEQUENCE</scope>
    <source>
        <strain evidence="7">CGMCC 1.12426</strain>
    </source>
</reference>
<organism evidence="7 8">
    <name type="scientific">Roseibium aquae</name>
    <dbReference type="NCBI Taxonomy" id="1323746"/>
    <lineage>
        <taxon>Bacteria</taxon>
        <taxon>Pseudomonadati</taxon>
        <taxon>Pseudomonadota</taxon>
        <taxon>Alphaproteobacteria</taxon>
        <taxon>Hyphomicrobiales</taxon>
        <taxon>Stappiaceae</taxon>
        <taxon>Roseibium</taxon>
    </lineage>
</organism>
<evidence type="ECO:0000256" key="4">
    <source>
        <dbReference type="ARBA" id="ARBA00022989"/>
    </source>
</evidence>
<dbReference type="InterPro" id="IPR038330">
    <property type="entry name" value="TspO/MBR-related_sf"/>
</dbReference>
<gene>
    <name evidence="7" type="primary">tspO</name>
    <name evidence="7" type="ORF">GCM10011316_07910</name>
</gene>
<dbReference type="PANTHER" id="PTHR10057:SF0">
    <property type="entry name" value="TRANSLOCATOR PROTEIN"/>
    <property type="match status" value="1"/>
</dbReference>
<reference evidence="7" key="2">
    <citation type="submission" date="2020-09" db="EMBL/GenBank/DDBJ databases">
        <authorList>
            <person name="Sun Q."/>
            <person name="Zhou Y."/>
        </authorList>
    </citation>
    <scope>NUCLEOTIDE SEQUENCE</scope>
    <source>
        <strain evidence="7">CGMCC 1.12426</strain>
    </source>
</reference>
<comment type="similarity">
    <text evidence="2">Belongs to the TspO/BZRP family.</text>
</comment>
<dbReference type="GO" id="GO:0016020">
    <property type="term" value="C:membrane"/>
    <property type="evidence" value="ECO:0007669"/>
    <property type="project" value="UniProtKB-SubCell"/>
</dbReference>
<keyword evidence="3 6" id="KW-0812">Transmembrane</keyword>
<proteinExistence type="inferred from homology"/>
<evidence type="ECO:0000313" key="8">
    <source>
        <dbReference type="Proteomes" id="UP000605148"/>
    </source>
</evidence>
<dbReference type="CDD" id="cd15904">
    <property type="entry name" value="TSPO_MBR"/>
    <property type="match status" value="1"/>
</dbReference>
<dbReference type="EMBL" id="BMFA01000002">
    <property type="protein sequence ID" value="GGB38287.1"/>
    <property type="molecule type" value="Genomic_DNA"/>
</dbReference>
<sequence>MGRWFSLFVFLFAVTGLGLLIGASTIPGPWYAELAKPPLNPPDWLFGPVWAALYVLIAIAGWRVWEREGLSALFSLWVLQLGLNFAWSPVVFVINNLGLGLVILFAMLTTILIFVFAARRRDPLAAACFVPYAAWVAFAGYLNAGLYLLN</sequence>
<dbReference type="PIRSF" id="PIRSF005859">
    <property type="entry name" value="PBR"/>
    <property type="match status" value="1"/>
</dbReference>
<dbReference type="Pfam" id="PF03073">
    <property type="entry name" value="TspO_MBR"/>
    <property type="match status" value="1"/>
</dbReference>
<evidence type="ECO:0000256" key="5">
    <source>
        <dbReference type="ARBA" id="ARBA00023136"/>
    </source>
</evidence>